<feature type="compositionally biased region" description="Low complexity" evidence="1">
    <location>
        <begin position="284"/>
        <end position="305"/>
    </location>
</feature>
<keyword evidence="2" id="KW-0723">Serine/threonine-protein kinase</keyword>
<dbReference type="InterPro" id="IPR018330">
    <property type="entry name" value="RecT_fam"/>
</dbReference>
<reference evidence="4 5" key="1">
    <citation type="journal article" date="2019" name="Nat. Med.">
        <title>A library of human gut bacterial isolates paired with longitudinal multiomics data enables mechanistic microbiome research.</title>
        <authorList>
            <person name="Poyet M."/>
            <person name="Groussin M."/>
            <person name="Gibbons S.M."/>
            <person name="Avila-Pacheco J."/>
            <person name="Jiang X."/>
            <person name="Kearney S.M."/>
            <person name="Perrotta A.R."/>
            <person name="Berdy B."/>
            <person name="Zhao S."/>
            <person name="Lieberman T.D."/>
            <person name="Swanson P.K."/>
            <person name="Smith M."/>
            <person name="Roesemann S."/>
            <person name="Alexander J.E."/>
            <person name="Rich S.A."/>
            <person name="Livny J."/>
            <person name="Vlamakis H."/>
            <person name="Clish C."/>
            <person name="Bullock K."/>
            <person name="Deik A."/>
            <person name="Scott J."/>
            <person name="Pierce K.A."/>
            <person name="Xavier R.J."/>
            <person name="Alm E.J."/>
        </authorList>
    </citation>
    <scope>NUCLEOTIDE SEQUENCE [LARGE SCALE GENOMIC DNA]</scope>
    <source>
        <strain evidence="2 5">BIOML-A25</strain>
        <strain evidence="3 4">BIOML-A29</strain>
    </source>
</reference>
<evidence type="ECO:0000313" key="4">
    <source>
        <dbReference type="Proteomes" id="UP000434916"/>
    </source>
</evidence>
<accession>A0A4Q5CA92</accession>
<keyword evidence="2" id="KW-0808">Transferase</keyword>
<protein>
    <submittedName>
        <fullName evidence="2">Serine/threonine protein kinase</fullName>
    </submittedName>
</protein>
<dbReference type="GO" id="GO:0003677">
    <property type="term" value="F:DNA binding"/>
    <property type="evidence" value="ECO:0007669"/>
    <property type="project" value="InterPro"/>
</dbReference>
<proteinExistence type="predicted"/>
<sequence length="333" mass="37602">MSNQIQIKVAELNQLNPLMIADDSRVEQKFILMYNAIWGTGQGTQIYEKEKFNFRKILQDKPELQRCSPLSLYGCFLDIAVNGLSLDPTGRPHCYILPRSTKTGYKDNNGNDIYELRAYLSITGYGELVMRQRAGQVRYVDNPVVCYEGDTFSPGLVDGVKTVTYQAACPRKSNKVIGGFIRIVRADGTVDWHWMMEGDIKRLEAYSYKNNQRWNPQTRQKEGKANALYTSNEGGIDPGFLESKLIKHAFDGYPKVRTGKFTVFETQEEPQDIDYGLEQTTVIQPNQPGQQPQPLQPQSENPLQEFGEQPQAEPVPASGITTPISQEDEDAGF</sequence>
<gene>
    <name evidence="2" type="ORF">GMD66_16935</name>
    <name evidence="3" type="ORF">GMD82_10420</name>
</gene>
<name>A0A4Q5CA92_9BACT</name>
<dbReference type="EMBL" id="WNCN01000012">
    <property type="protein sequence ID" value="MTU39884.1"/>
    <property type="molecule type" value="Genomic_DNA"/>
</dbReference>
<keyword evidence="4" id="KW-1185">Reference proteome</keyword>
<keyword evidence="2" id="KW-0418">Kinase</keyword>
<dbReference type="GO" id="GO:0006259">
    <property type="term" value="P:DNA metabolic process"/>
    <property type="evidence" value="ECO:0007669"/>
    <property type="project" value="InterPro"/>
</dbReference>
<evidence type="ECO:0000313" key="2">
    <source>
        <dbReference type="EMBL" id="MTU30864.1"/>
    </source>
</evidence>
<dbReference type="GO" id="GO:0004674">
    <property type="term" value="F:protein serine/threonine kinase activity"/>
    <property type="evidence" value="ECO:0007669"/>
    <property type="project" value="UniProtKB-KW"/>
</dbReference>
<comment type="caution">
    <text evidence="2">The sequence shown here is derived from an EMBL/GenBank/DDBJ whole genome shotgun (WGS) entry which is preliminary data.</text>
</comment>
<dbReference type="Pfam" id="PF03837">
    <property type="entry name" value="RecT"/>
    <property type="match status" value="1"/>
</dbReference>
<evidence type="ECO:0000313" key="3">
    <source>
        <dbReference type="EMBL" id="MTU39884.1"/>
    </source>
</evidence>
<dbReference type="RefSeq" id="WP_129943955.1">
    <property type="nucleotide sequence ID" value="NZ_JAJCQX010000057.1"/>
</dbReference>
<dbReference type="AlphaFoldDB" id="A0A4Q5CA92"/>
<dbReference type="Proteomes" id="UP000437446">
    <property type="component" value="Unassembled WGS sequence"/>
</dbReference>
<dbReference type="Proteomes" id="UP000434916">
    <property type="component" value="Unassembled WGS sequence"/>
</dbReference>
<feature type="region of interest" description="Disordered" evidence="1">
    <location>
        <begin position="281"/>
        <end position="333"/>
    </location>
</feature>
<evidence type="ECO:0000256" key="1">
    <source>
        <dbReference type="SAM" id="MobiDB-lite"/>
    </source>
</evidence>
<organism evidence="2 5">
    <name type="scientific">Parabacteroides merdae</name>
    <dbReference type="NCBI Taxonomy" id="46503"/>
    <lineage>
        <taxon>Bacteria</taxon>
        <taxon>Pseudomonadati</taxon>
        <taxon>Bacteroidota</taxon>
        <taxon>Bacteroidia</taxon>
        <taxon>Bacteroidales</taxon>
        <taxon>Tannerellaceae</taxon>
        <taxon>Parabacteroides</taxon>
    </lineage>
</organism>
<dbReference type="EMBL" id="WNCR01000011">
    <property type="protein sequence ID" value="MTU30864.1"/>
    <property type="molecule type" value="Genomic_DNA"/>
</dbReference>
<evidence type="ECO:0000313" key="5">
    <source>
        <dbReference type="Proteomes" id="UP000437446"/>
    </source>
</evidence>